<feature type="chain" id="PRO_5039633534" evidence="1">
    <location>
        <begin position="20"/>
        <end position="200"/>
    </location>
</feature>
<dbReference type="GO" id="GO:0050839">
    <property type="term" value="F:cell adhesion molecule binding"/>
    <property type="evidence" value="ECO:0007669"/>
    <property type="project" value="TreeGrafter"/>
</dbReference>
<keyword evidence="1" id="KW-0732">Signal</keyword>
<dbReference type="PANTHER" id="PTHR10900">
    <property type="entry name" value="PERIOSTIN-RELATED"/>
    <property type="match status" value="1"/>
</dbReference>
<dbReference type="PANTHER" id="PTHR10900:SF77">
    <property type="entry name" value="FI19380P1"/>
    <property type="match status" value="1"/>
</dbReference>
<dbReference type="Gene3D" id="2.30.180.10">
    <property type="entry name" value="FAS1 domain"/>
    <property type="match status" value="1"/>
</dbReference>
<dbReference type="PROSITE" id="PS51257">
    <property type="entry name" value="PROKAR_LIPOPROTEIN"/>
    <property type="match status" value="1"/>
</dbReference>
<dbReference type="KEGG" id="ppel:H6H00_01250"/>
<proteinExistence type="predicted"/>
<dbReference type="GO" id="GO:0007155">
    <property type="term" value="P:cell adhesion"/>
    <property type="evidence" value="ECO:0007669"/>
    <property type="project" value="TreeGrafter"/>
</dbReference>
<dbReference type="RefSeq" id="WP_185719559.1">
    <property type="nucleotide sequence ID" value="NZ_BAAAWI010000001.1"/>
</dbReference>
<gene>
    <name evidence="3" type="ORF">H6H00_01250</name>
</gene>
<dbReference type="SMART" id="SM00554">
    <property type="entry name" value="FAS1"/>
    <property type="match status" value="1"/>
</dbReference>
<dbReference type="Proteomes" id="UP000515728">
    <property type="component" value="Chromosome"/>
</dbReference>
<accession>A0A7G7MIW9</accession>
<dbReference type="SUPFAM" id="SSF82153">
    <property type="entry name" value="FAS1 domain"/>
    <property type="match status" value="1"/>
</dbReference>
<dbReference type="InterPro" id="IPR050904">
    <property type="entry name" value="Adhesion/Biosynth-related"/>
</dbReference>
<reference evidence="3 4" key="1">
    <citation type="submission" date="2020-08" db="EMBL/GenBank/DDBJ databases">
        <authorList>
            <person name="Mo P."/>
        </authorList>
    </citation>
    <scope>NUCLEOTIDE SEQUENCE [LARGE SCALE GENOMIC DNA]</scope>
    <source>
        <strain evidence="3 4">CGMCC 4.1532</strain>
    </source>
</reference>
<dbReference type="EMBL" id="CP060131">
    <property type="protein sequence ID" value="QNG52730.1"/>
    <property type="molecule type" value="Genomic_DNA"/>
</dbReference>
<dbReference type="GO" id="GO:0030198">
    <property type="term" value="P:extracellular matrix organization"/>
    <property type="evidence" value="ECO:0007669"/>
    <property type="project" value="TreeGrafter"/>
</dbReference>
<dbReference type="PROSITE" id="PS50213">
    <property type="entry name" value="FAS1"/>
    <property type="match status" value="1"/>
</dbReference>
<evidence type="ECO:0000313" key="4">
    <source>
        <dbReference type="Proteomes" id="UP000515728"/>
    </source>
</evidence>
<evidence type="ECO:0000259" key="2">
    <source>
        <dbReference type="PROSITE" id="PS50213"/>
    </source>
</evidence>
<evidence type="ECO:0000256" key="1">
    <source>
        <dbReference type="SAM" id="SignalP"/>
    </source>
</evidence>
<evidence type="ECO:0000313" key="3">
    <source>
        <dbReference type="EMBL" id="QNG52730.1"/>
    </source>
</evidence>
<sequence length="200" mass="19932">MTQSGRSRLTRLASATALAALLTGCAGDTVPADRDVGPGVYGPVCARVPIEGATFPGTVADLVEASAGGADPLLSTLAGGLRVTGLRDALADPAAELTVFAPTDAAFEALPAGTVPRWQQTDVLDDVLSGHVVTGRYDADALATVEAVGTLGGEPLVVSGDPASLVIGERAGASVLCGNIRATNGTVFVVDEVLRPEGVG</sequence>
<name>A0A7G7MIW9_9PSEU</name>
<feature type="domain" description="FAS1" evidence="2">
    <location>
        <begin position="61"/>
        <end position="194"/>
    </location>
</feature>
<dbReference type="GO" id="GO:0005615">
    <property type="term" value="C:extracellular space"/>
    <property type="evidence" value="ECO:0007669"/>
    <property type="project" value="TreeGrafter"/>
</dbReference>
<feature type="signal peptide" evidence="1">
    <location>
        <begin position="1"/>
        <end position="19"/>
    </location>
</feature>
<organism evidence="3 4">
    <name type="scientific">Pseudonocardia petroleophila</name>
    <dbReference type="NCBI Taxonomy" id="37331"/>
    <lineage>
        <taxon>Bacteria</taxon>
        <taxon>Bacillati</taxon>
        <taxon>Actinomycetota</taxon>
        <taxon>Actinomycetes</taxon>
        <taxon>Pseudonocardiales</taxon>
        <taxon>Pseudonocardiaceae</taxon>
        <taxon>Pseudonocardia</taxon>
    </lineage>
</organism>
<dbReference type="InterPro" id="IPR000782">
    <property type="entry name" value="FAS1_domain"/>
</dbReference>
<dbReference type="AlphaFoldDB" id="A0A7G7MIW9"/>
<dbReference type="GO" id="GO:0031012">
    <property type="term" value="C:extracellular matrix"/>
    <property type="evidence" value="ECO:0007669"/>
    <property type="project" value="TreeGrafter"/>
</dbReference>
<protein>
    <submittedName>
        <fullName evidence="3">Fasciclin domain-containing protein</fullName>
    </submittedName>
</protein>
<keyword evidence="4" id="KW-1185">Reference proteome</keyword>
<dbReference type="InterPro" id="IPR036378">
    <property type="entry name" value="FAS1_dom_sf"/>
</dbReference>
<dbReference type="Pfam" id="PF02469">
    <property type="entry name" value="Fasciclin"/>
    <property type="match status" value="1"/>
</dbReference>